<accession>A0ABY4N3B2</accession>
<feature type="chain" id="PRO_5047154422" evidence="2">
    <location>
        <begin position="21"/>
        <end position="450"/>
    </location>
</feature>
<evidence type="ECO:0000313" key="5">
    <source>
        <dbReference type="Proteomes" id="UP001055868"/>
    </source>
</evidence>
<dbReference type="Pfam" id="PF01882">
    <property type="entry name" value="DUF58"/>
    <property type="match status" value="1"/>
</dbReference>
<feature type="signal peptide" evidence="2">
    <location>
        <begin position="1"/>
        <end position="20"/>
    </location>
</feature>
<keyword evidence="1" id="KW-0472">Membrane</keyword>
<organism evidence="4 5">
    <name type="scientific">Brachybacterium kimchii</name>
    <dbReference type="NCBI Taxonomy" id="2942909"/>
    <lineage>
        <taxon>Bacteria</taxon>
        <taxon>Bacillati</taxon>
        <taxon>Actinomycetota</taxon>
        <taxon>Actinomycetes</taxon>
        <taxon>Micrococcales</taxon>
        <taxon>Dermabacteraceae</taxon>
        <taxon>Brachybacterium</taxon>
    </lineage>
</organism>
<gene>
    <name evidence="4" type="ORF">M4486_11380</name>
</gene>
<sequence>MMAAATVGAAGAAGATGATAAVGTSGGVGAASARARRTRIRPTARGACLLVVAVLLWAGGEITGLAAGRLIGIALVLALLLSLAAVLLLRIGLGLSRRVLDEAVTAGAPARVDLRLLPSAFAARVPLGTGTVTAQLPAGLGGPGDLRLAPRMPHHVQVGGRGIHELGPCLIRLRDPFGLLQLGARVELGGRIVGLPVVEPVDDAGTSRIGIGRRDLESAGAAIGSGELGVIPRPYAPGDDMRRIHWRASARAGRLMTREEEPPRSEGAVIVLDTRLPRDAEGDEVGAERRDPVQDRILDHAASLLVSLASHGWETRVVDADGDEITRMAGRAGGASPLDAEAGAIGVRAALIDLAGVGFGDAQQEREKPVALDHASGRVDLAIALGPDHGDPFSALELDRFAARAPQRTAIAVRPAAAGDERVRSAHDGTWLRLDAPADARLTDVLEAGS</sequence>
<keyword evidence="1" id="KW-0812">Transmembrane</keyword>
<feature type="transmembrane region" description="Helical" evidence="1">
    <location>
        <begin position="44"/>
        <end position="63"/>
    </location>
</feature>
<dbReference type="RefSeq" id="WP_249477280.1">
    <property type="nucleotide sequence ID" value="NZ_CP097218.1"/>
</dbReference>
<keyword evidence="5" id="KW-1185">Reference proteome</keyword>
<evidence type="ECO:0000259" key="3">
    <source>
        <dbReference type="Pfam" id="PF01882"/>
    </source>
</evidence>
<name>A0ABY4N3B2_9MICO</name>
<feature type="domain" description="DUF58" evidence="3">
    <location>
        <begin position="233"/>
        <end position="275"/>
    </location>
</feature>
<feature type="transmembrane region" description="Helical" evidence="1">
    <location>
        <begin position="70"/>
        <end position="93"/>
    </location>
</feature>
<dbReference type="EMBL" id="CP097218">
    <property type="protein sequence ID" value="UQN28252.1"/>
    <property type="molecule type" value="Genomic_DNA"/>
</dbReference>
<dbReference type="InterPro" id="IPR002881">
    <property type="entry name" value="DUF58"/>
</dbReference>
<dbReference type="PANTHER" id="PTHR34351:SF1">
    <property type="entry name" value="SLR1927 PROTEIN"/>
    <property type="match status" value="1"/>
</dbReference>
<dbReference type="Proteomes" id="UP001055868">
    <property type="component" value="Chromosome"/>
</dbReference>
<protein>
    <submittedName>
        <fullName evidence="4">DUF58 domain-containing protein</fullName>
    </submittedName>
</protein>
<dbReference type="PANTHER" id="PTHR34351">
    <property type="entry name" value="SLR1927 PROTEIN-RELATED"/>
    <property type="match status" value="1"/>
</dbReference>
<evidence type="ECO:0000313" key="4">
    <source>
        <dbReference type="EMBL" id="UQN28252.1"/>
    </source>
</evidence>
<keyword evidence="1" id="KW-1133">Transmembrane helix</keyword>
<evidence type="ECO:0000256" key="1">
    <source>
        <dbReference type="SAM" id="Phobius"/>
    </source>
</evidence>
<evidence type="ECO:0000256" key="2">
    <source>
        <dbReference type="SAM" id="SignalP"/>
    </source>
</evidence>
<proteinExistence type="predicted"/>
<keyword evidence="2" id="KW-0732">Signal</keyword>
<reference evidence="4" key="1">
    <citation type="submission" date="2022-05" db="EMBL/GenBank/DDBJ databases">
        <title>Genomic analysis of Brachybacterium sp. CBA3104.</title>
        <authorList>
            <person name="Roh S.W."/>
            <person name="Kim Y.B."/>
            <person name="Kim Y."/>
        </authorList>
    </citation>
    <scope>NUCLEOTIDE SEQUENCE</scope>
    <source>
        <strain evidence="4">CBA3104</strain>
    </source>
</reference>